<name>A0A7I8DH96_9BACL</name>
<accession>A0A7I8DH96</accession>
<dbReference type="Proteomes" id="UP000593802">
    <property type="component" value="Chromosome"/>
</dbReference>
<dbReference type="RefSeq" id="WP_200756904.1">
    <property type="nucleotide sequence ID" value="NZ_AP023366.1"/>
</dbReference>
<dbReference type="AlphaFoldDB" id="A0A7I8DH96"/>
<evidence type="ECO:0000313" key="2">
    <source>
        <dbReference type="Proteomes" id="UP000593802"/>
    </source>
</evidence>
<organism evidence="1 2">
    <name type="scientific">Effusibacillus dendaii</name>
    <dbReference type="NCBI Taxonomy" id="2743772"/>
    <lineage>
        <taxon>Bacteria</taxon>
        <taxon>Bacillati</taxon>
        <taxon>Bacillota</taxon>
        <taxon>Bacilli</taxon>
        <taxon>Bacillales</taxon>
        <taxon>Alicyclobacillaceae</taxon>
        <taxon>Effusibacillus</taxon>
    </lineage>
</organism>
<gene>
    <name evidence="1" type="ORF">skT53_21660</name>
</gene>
<evidence type="ECO:0000313" key="1">
    <source>
        <dbReference type="EMBL" id="BCJ87181.1"/>
    </source>
</evidence>
<proteinExistence type="predicted"/>
<sequence length="164" mass="18801">MAGEPFLIALGYGGELSDMAGFEWEFRCKLGLRNAADEAERESFIRDFVANTSPSEPIVLLLDSYDPIMFRAFMEHGKQAIAKYSGLYVFVVAEDESQLPSTQYFLNIEQDPPGETLFPHQMMLDAEGVPDSVLLFIQDRLNVQFYRRDDELMMEFRIEELPVL</sequence>
<dbReference type="EMBL" id="AP023366">
    <property type="protein sequence ID" value="BCJ87181.1"/>
    <property type="molecule type" value="Genomic_DNA"/>
</dbReference>
<keyword evidence="2" id="KW-1185">Reference proteome</keyword>
<protein>
    <submittedName>
        <fullName evidence="1">Uncharacterized protein</fullName>
    </submittedName>
</protein>
<dbReference type="KEGG" id="eff:skT53_21660"/>
<reference evidence="1 2" key="1">
    <citation type="submission" date="2020-08" db="EMBL/GenBank/DDBJ databases">
        <title>Complete Genome Sequence of Effusibacillus dendaii Strain skT53, Isolated from Farmland soil.</title>
        <authorList>
            <person name="Konishi T."/>
            <person name="Kawasaki H."/>
        </authorList>
    </citation>
    <scope>NUCLEOTIDE SEQUENCE [LARGE SCALE GENOMIC DNA]</scope>
    <source>
        <strain evidence="2">skT53</strain>
    </source>
</reference>